<comment type="subcellular location">
    <subcellularLocation>
        <location evidence="3">Endoplasmic reticulum membrane</location>
    </subcellularLocation>
    <subcellularLocation>
        <location evidence="2">Nucleus membrane</location>
    </subcellularLocation>
</comment>
<dbReference type="PANTHER" id="PTHR28012:SF1">
    <property type="entry name" value="NUCLEAR FUSION PROTEIN KAR5"/>
    <property type="match status" value="1"/>
</dbReference>
<keyword evidence="16" id="KW-1185">Reference proteome</keyword>
<accession>A0A2T2P7R1</accession>
<feature type="transmembrane region" description="Helical" evidence="13">
    <location>
        <begin position="453"/>
        <end position="473"/>
    </location>
</feature>
<keyword evidence="11" id="KW-0325">Glycoprotein</keyword>
<evidence type="ECO:0000256" key="11">
    <source>
        <dbReference type="ARBA" id="ARBA00023180"/>
    </source>
</evidence>
<dbReference type="GO" id="GO:0005789">
    <property type="term" value="C:endoplasmic reticulum membrane"/>
    <property type="evidence" value="ECO:0007669"/>
    <property type="project" value="UniProtKB-SubCell"/>
</dbReference>
<feature type="transmembrane region" description="Helical" evidence="13">
    <location>
        <begin position="426"/>
        <end position="446"/>
    </location>
</feature>
<dbReference type="GO" id="GO:0031965">
    <property type="term" value="C:nuclear membrane"/>
    <property type="evidence" value="ECO:0007669"/>
    <property type="project" value="UniProtKB-SubCell"/>
</dbReference>
<keyword evidence="5" id="KW-0415">Karyogamy</keyword>
<dbReference type="InterPro" id="IPR007292">
    <property type="entry name" value="Nuclear_fusion_Kar5"/>
</dbReference>
<proteinExistence type="inferred from homology"/>
<keyword evidence="12" id="KW-0539">Nucleus</keyword>
<gene>
    <name evidence="15" type="ORF">BS50DRAFT_193558</name>
</gene>
<keyword evidence="6 13" id="KW-0812">Transmembrane</keyword>
<evidence type="ECO:0000256" key="1">
    <source>
        <dbReference type="ARBA" id="ARBA00003389"/>
    </source>
</evidence>
<evidence type="ECO:0000256" key="13">
    <source>
        <dbReference type="SAM" id="Phobius"/>
    </source>
</evidence>
<evidence type="ECO:0000256" key="12">
    <source>
        <dbReference type="ARBA" id="ARBA00023242"/>
    </source>
</evidence>
<evidence type="ECO:0000256" key="3">
    <source>
        <dbReference type="ARBA" id="ARBA00004586"/>
    </source>
</evidence>
<evidence type="ECO:0000313" key="16">
    <source>
        <dbReference type="Proteomes" id="UP000240883"/>
    </source>
</evidence>
<dbReference type="Proteomes" id="UP000240883">
    <property type="component" value="Unassembled WGS sequence"/>
</dbReference>
<dbReference type="OrthoDB" id="5311848at2759"/>
<protein>
    <recommendedName>
        <fullName evidence="17">Nuclear fusion protein KAR5</fullName>
    </recommendedName>
</protein>
<dbReference type="AlphaFoldDB" id="A0A2T2P7R1"/>
<dbReference type="GO" id="GO:0000742">
    <property type="term" value="P:karyogamy involved in conjugation with cellular fusion"/>
    <property type="evidence" value="ECO:0007669"/>
    <property type="project" value="InterPro"/>
</dbReference>
<evidence type="ECO:0008006" key="17">
    <source>
        <dbReference type="Google" id="ProtNLM"/>
    </source>
</evidence>
<evidence type="ECO:0000256" key="5">
    <source>
        <dbReference type="ARBA" id="ARBA00022459"/>
    </source>
</evidence>
<comment type="similarity">
    <text evidence="4">Belongs to the KAR5 family.</text>
</comment>
<keyword evidence="8" id="KW-0256">Endoplasmic reticulum</keyword>
<keyword evidence="10 13" id="KW-0472">Membrane</keyword>
<evidence type="ECO:0000256" key="8">
    <source>
        <dbReference type="ARBA" id="ARBA00022824"/>
    </source>
</evidence>
<reference evidence="15 16" key="1">
    <citation type="journal article" date="2018" name="Front. Microbiol.">
        <title>Genome-Wide Analysis of Corynespora cassiicola Leaf Fall Disease Putative Effectors.</title>
        <authorList>
            <person name="Lopez D."/>
            <person name="Ribeiro S."/>
            <person name="Label P."/>
            <person name="Fumanal B."/>
            <person name="Venisse J.S."/>
            <person name="Kohler A."/>
            <person name="de Oliveira R.R."/>
            <person name="Labutti K."/>
            <person name="Lipzen A."/>
            <person name="Lail K."/>
            <person name="Bauer D."/>
            <person name="Ohm R.A."/>
            <person name="Barry K.W."/>
            <person name="Spatafora J."/>
            <person name="Grigoriev I.V."/>
            <person name="Martin F.M."/>
            <person name="Pujade-Renaud V."/>
        </authorList>
    </citation>
    <scope>NUCLEOTIDE SEQUENCE [LARGE SCALE GENOMIC DNA]</scope>
    <source>
        <strain evidence="15 16">Philippines</strain>
    </source>
</reference>
<evidence type="ECO:0000256" key="4">
    <source>
        <dbReference type="ARBA" id="ARBA00010473"/>
    </source>
</evidence>
<keyword evidence="9 13" id="KW-1133">Transmembrane helix</keyword>
<name>A0A2T2P7R1_CORCC</name>
<evidence type="ECO:0000256" key="6">
    <source>
        <dbReference type="ARBA" id="ARBA00022692"/>
    </source>
</evidence>
<dbReference type="GO" id="GO:0048288">
    <property type="term" value="P:nuclear membrane fusion involved in karyogamy"/>
    <property type="evidence" value="ECO:0007669"/>
    <property type="project" value="InterPro"/>
</dbReference>
<dbReference type="EMBL" id="KZ678129">
    <property type="protein sequence ID" value="PSN73705.1"/>
    <property type="molecule type" value="Genomic_DNA"/>
</dbReference>
<evidence type="ECO:0000256" key="14">
    <source>
        <dbReference type="SAM" id="SignalP"/>
    </source>
</evidence>
<evidence type="ECO:0000256" key="2">
    <source>
        <dbReference type="ARBA" id="ARBA00004126"/>
    </source>
</evidence>
<keyword evidence="7 14" id="KW-0732">Signal</keyword>
<evidence type="ECO:0000256" key="7">
    <source>
        <dbReference type="ARBA" id="ARBA00022729"/>
    </source>
</evidence>
<feature type="signal peptide" evidence="14">
    <location>
        <begin position="1"/>
        <end position="30"/>
    </location>
</feature>
<evidence type="ECO:0000313" key="15">
    <source>
        <dbReference type="EMBL" id="PSN73705.1"/>
    </source>
</evidence>
<evidence type="ECO:0000256" key="10">
    <source>
        <dbReference type="ARBA" id="ARBA00023136"/>
    </source>
</evidence>
<evidence type="ECO:0000256" key="9">
    <source>
        <dbReference type="ARBA" id="ARBA00022989"/>
    </source>
</evidence>
<organism evidence="15 16">
    <name type="scientific">Corynespora cassiicola Philippines</name>
    <dbReference type="NCBI Taxonomy" id="1448308"/>
    <lineage>
        <taxon>Eukaryota</taxon>
        <taxon>Fungi</taxon>
        <taxon>Dikarya</taxon>
        <taxon>Ascomycota</taxon>
        <taxon>Pezizomycotina</taxon>
        <taxon>Dothideomycetes</taxon>
        <taxon>Pleosporomycetidae</taxon>
        <taxon>Pleosporales</taxon>
        <taxon>Corynesporascaceae</taxon>
        <taxon>Corynespora</taxon>
    </lineage>
</organism>
<feature type="transmembrane region" description="Helical" evidence="13">
    <location>
        <begin position="502"/>
        <end position="520"/>
    </location>
</feature>
<dbReference type="PANTHER" id="PTHR28012">
    <property type="entry name" value="NUCLEAR FUSION PROTEIN KAR5"/>
    <property type="match status" value="1"/>
</dbReference>
<sequence>MAMTARNIRASQILGRLALFLLCAFTTGQASSPESVVPTRLASLLEYPPVETPAVLAKALEVIRELESRPSCYRYAAMNLINDCKDLEKDPGNDGKDTETSLDYLKEQYAARNAVCELRNALFPIPKECSILTPSVEACRDWGRWNGLFGRTKTVDVDGEPCYPEHSRAKFQSCLKALSKTGPSWTSYSNSKQNAVLMCQASRNALERDRDLAAYKNFTQIIQHLQRILSHEVHQWKASSSEQMEFMKNAATLQESITADMRTTQSELHEMKSILKDLQKEPIQAKYQFHAALETLRRDTAAMVQENFRTASDTYELQVKHLHEQVSLTKDAVIHNFDTALKAIYQSFYDKFGSVNTEIESLHSAVDAARDRATNAEIIAAATERKVIATDRIVDSILDRVLSLNDTLGNLQGQLPIATMASLPHLAKAMGIILLVAGNIAGLFIVNRKAAGWALVASSITGLSYQCGLYESVRDILVHKIHSDTLSRYSYPANDHEGPSPSYLFALVVIFAVLAVFFVFKDDLREHNSTVDQLEDTVNEQQVNTSGTQDPGTRQHRLRSFFFRAFR</sequence>
<feature type="chain" id="PRO_5015536475" description="Nuclear fusion protein KAR5" evidence="14">
    <location>
        <begin position="31"/>
        <end position="567"/>
    </location>
</feature>
<comment type="function">
    <text evidence="1">Required for nuclear membrane fusion during karyogamy.</text>
</comment>